<organism evidence="1 2">
    <name type="scientific">Pseudocercospora eumusae</name>
    <dbReference type="NCBI Taxonomy" id="321146"/>
    <lineage>
        <taxon>Eukaryota</taxon>
        <taxon>Fungi</taxon>
        <taxon>Dikarya</taxon>
        <taxon>Ascomycota</taxon>
        <taxon>Pezizomycotina</taxon>
        <taxon>Dothideomycetes</taxon>
        <taxon>Dothideomycetidae</taxon>
        <taxon>Mycosphaerellales</taxon>
        <taxon>Mycosphaerellaceae</taxon>
        <taxon>Pseudocercospora</taxon>
    </lineage>
</organism>
<accession>A0A139GWB0</accession>
<proteinExistence type="predicted"/>
<evidence type="ECO:0000313" key="1">
    <source>
        <dbReference type="EMBL" id="KXS94494.1"/>
    </source>
</evidence>
<reference evidence="1 2" key="1">
    <citation type="submission" date="2015-07" db="EMBL/GenBank/DDBJ databases">
        <title>Comparative genomics of the Sigatoka disease complex on banana suggests a link between parallel evolutionary changes in Pseudocercospora fijiensis and Pseudocercospora eumusae and increased virulence on the banana host.</title>
        <authorList>
            <person name="Chang T.-C."/>
            <person name="Salvucci A."/>
            <person name="Crous P.W."/>
            <person name="Stergiopoulos I."/>
        </authorList>
    </citation>
    <scope>NUCLEOTIDE SEQUENCE [LARGE SCALE GENOMIC DNA]</scope>
    <source>
        <strain evidence="1 2">CBS 114824</strain>
    </source>
</reference>
<comment type="caution">
    <text evidence="1">The sequence shown here is derived from an EMBL/GenBank/DDBJ whole genome shotgun (WGS) entry which is preliminary data.</text>
</comment>
<dbReference type="OrthoDB" id="3650741at2759"/>
<gene>
    <name evidence="1" type="ORF">AC578_4517</name>
</gene>
<dbReference type="EMBL" id="LFZN01000284">
    <property type="protein sequence ID" value="KXS94494.1"/>
    <property type="molecule type" value="Genomic_DNA"/>
</dbReference>
<name>A0A139GWB0_9PEZI</name>
<sequence length="233" mass="26568">MTAKSLISKLLRSPLIFDSKQSQTEQSDIHRATTSSHLADMDTKTLCECLEDLPRELYDEIYNLSFAPPSKDTIISIDDSYKPPPVSQISHATRKSFQAAYKQCIFVGEIEPVSSWVNSLEDAVRYQNVVCWHDEADSSRAPRKCALTATCLLESSLAWTVVHNVIITNSRDTMNELLKIGDVGVHSGSLRKDWFSRDRSGVLKVYAKWDKEQDEWAWVSFPWISLELKYGFR</sequence>
<keyword evidence="2" id="KW-1185">Reference proteome</keyword>
<protein>
    <submittedName>
        <fullName evidence="1">Uncharacterized protein</fullName>
    </submittedName>
</protein>
<dbReference type="Proteomes" id="UP000070133">
    <property type="component" value="Unassembled WGS sequence"/>
</dbReference>
<evidence type="ECO:0000313" key="2">
    <source>
        <dbReference type="Proteomes" id="UP000070133"/>
    </source>
</evidence>
<dbReference type="AlphaFoldDB" id="A0A139GWB0"/>